<gene>
    <name evidence="1" type="ORF">EDD52_103256</name>
</gene>
<reference evidence="1 2" key="1">
    <citation type="submission" date="2019-03" db="EMBL/GenBank/DDBJ databases">
        <title>Genomic Encyclopedia of Type Strains, Phase IV (KMG-IV): sequencing the most valuable type-strain genomes for metagenomic binning, comparative biology and taxonomic classification.</title>
        <authorList>
            <person name="Goeker M."/>
        </authorList>
    </citation>
    <scope>NUCLEOTIDE SEQUENCE [LARGE SCALE GENOMIC DNA]</scope>
    <source>
        <strain evidence="1 2">DSM 104836</strain>
    </source>
</reference>
<evidence type="ECO:0000313" key="2">
    <source>
        <dbReference type="Proteomes" id="UP000295696"/>
    </source>
</evidence>
<protein>
    <submittedName>
        <fullName evidence="1">Uncharacterized protein</fullName>
    </submittedName>
</protein>
<proteinExistence type="predicted"/>
<organism evidence="1 2">
    <name type="scientific">Primorskyibacter sedentarius</name>
    <dbReference type="NCBI Taxonomy" id="745311"/>
    <lineage>
        <taxon>Bacteria</taxon>
        <taxon>Pseudomonadati</taxon>
        <taxon>Pseudomonadota</taxon>
        <taxon>Alphaproteobacteria</taxon>
        <taxon>Rhodobacterales</taxon>
        <taxon>Roseobacteraceae</taxon>
        <taxon>Primorskyibacter</taxon>
    </lineage>
</organism>
<accession>A0A4R3JI20</accession>
<dbReference type="Proteomes" id="UP000295696">
    <property type="component" value="Unassembled WGS sequence"/>
</dbReference>
<evidence type="ECO:0000313" key="1">
    <source>
        <dbReference type="EMBL" id="TCS65838.1"/>
    </source>
</evidence>
<dbReference type="AlphaFoldDB" id="A0A4R3JI20"/>
<sequence length="67" mass="7576">MTADSLGVLAVYIGILKRFAAPTPFSNFVGWLRYRFSDRDKLPDARALNFRGFLSVKQKTLHNKATS</sequence>
<keyword evidence="2" id="KW-1185">Reference proteome</keyword>
<name>A0A4R3JI20_9RHOB</name>
<comment type="caution">
    <text evidence="1">The sequence shown here is derived from an EMBL/GenBank/DDBJ whole genome shotgun (WGS) entry which is preliminary data.</text>
</comment>
<dbReference type="EMBL" id="SLZU01000003">
    <property type="protein sequence ID" value="TCS65838.1"/>
    <property type="molecule type" value="Genomic_DNA"/>
</dbReference>